<dbReference type="Pfam" id="PF01206">
    <property type="entry name" value="TusA"/>
    <property type="match status" value="1"/>
</dbReference>
<protein>
    <submittedName>
        <fullName evidence="3">SirA family protein</fullName>
    </submittedName>
</protein>
<dbReference type="InterPro" id="IPR036868">
    <property type="entry name" value="TusA-like_sf"/>
</dbReference>
<evidence type="ECO:0000313" key="3">
    <source>
        <dbReference type="EMBL" id="SUT91802.1"/>
    </source>
</evidence>
<dbReference type="InterPro" id="IPR001455">
    <property type="entry name" value="TusA-like"/>
</dbReference>
<organism evidence="3 4">
    <name type="scientific">Actinobacillus lignieresii</name>
    <dbReference type="NCBI Taxonomy" id="720"/>
    <lineage>
        <taxon>Bacteria</taxon>
        <taxon>Pseudomonadati</taxon>
        <taxon>Pseudomonadota</taxon>
        <taxon>Gammaproteobacteria</taxon>
        <taxon>Pasteurellales</taxon>
        <taxon>Pasteurellaceae</taxon>
        <taxon>Actinobacillus</taxon>
    </lineage>
</organism>
<dbReference type="Gene3D" id="3.30.110.40">
    <property type="entry name" value="TusA-like domain"/>
    <property type="match status" value="1"/>
</dbReference>
<dbReference type="AlphaFoldDB" id="A0A380TVE1"/>
<dbReference type="SUPFAM" id="SSF64307">
    <property type="entry name" value="SirA-like"/>
    <property type="match status" value="1"/>
</dbReference>
<evidence type="ECO:0000313" key="4">
    <source>
        <dbReference type="Proteomes" id="UP000254253"/>
    </source>
</evidence>
<sequence length="75" mass="8903">MIKTYQLDLRQYRCPLPLLMTKKALNRLALNERLVLLLDLASSVQDFELLCEEYGYELVQDTQISRYHSLSIRKK</sequence>
<accession>A0A380TVE1</accession>
<dbReference type="PANTHER" id="PTHR33279">
    <property type="entry name" value="SULFUR CARRIER PROTEIN YEDF-RELATED"/>
    <property type="match status" value="1"/>
</dbReference>
<evidence type="ECO:0000256" key="1">
    <source>
        <dbReference type="ARBA" id="ARBA00008984"/>
    </source>
</evidence>
<dbReference type="Proteomes" id="UP000254253">
    <property type="component" value="Unassembled WGS sequence"/>
</dbReference>
<feature type="domain" description="UPF0033" evidence="2">
    <location>
        <begin position="6"/>
        <end position="74"/>
    </location>
</feature>
<dbReference type="CDD" id="cd00291">
    <property type="entry name" value="SirA_YedF_YeeD"/>
    <property type="match status" value="1"/>
</dbReference>
<gene>
    <name evidence="3" type="ORF">NCTC4191_00650</name>
</gene>
<name>A0A380TVE1_ACTLI</name>
<keyword evidence="4" id="KW-1185">Reference proteome</keyword>
<evidence type="ECO:0000259" key="2">
    <source>
        <dbReference type="Pfam" id="PF01206"/>
    </source>
</evidence>
<dbReference type="RefSeq" id="WP_039709087.1">
    <property type="nucleotide sequence ID" value="NZ_LR134169.1"/>
</dbReference>
<dbReference type="PANTHER" id="PTHR33279:SF6">
    <property type="entry name" value="SULFUR CARRIER PROTEIN YEDF-RELATED"/>
    <property type="match status" value="1"/>
</dbReference>
<reference evidence="3 4" key="1">
    <citation type="submission" date="2018-06" db="EMBL/GenBank/DDBJ databases">
        <authorList>
            <consortium name="Pathogen Informatics"/>
            <person name="Doyle S."/>
        </authorList>
    </citation>
    <scope>NUCLEOTIDE SEQUENCE [LARGE SCALE GENOMIC DNA]</scope>
    <source>
        <strain evidence="3 4">NCTC4191</strain>
    </source>
</reference>
<proteinExistence type="inferred from homology"/>
<comment type="similarity">
    <text evidence="1">Belongs to the sulfur carrier protein TusA family.</text>
</comment>
<dbReference type="EMBL" id="UFRN01000002">
    <property type="protein sequence ID" value="SUT91802.1"/>
    <property type="molecule type" value="Genomic_DNA"/>
</dbReference>